<evidence type="ECO:0000313" key="12">
    <source>
        <dbReference type="EMBL" id="OLU46721.1"/>
    </source>
</evidence>
<dbReference type="AlphaFoldDB" id="A0A1U7NN43"/>
<dbReference type="PANTHER" id="PTHR43394:SF1">
    <property type="entry name" value="ATP-BINDING CASSETTE SUB-FAMILY B MEMBER 10, MITOCHONDRIAL"/>
    <property type="match status" value="1"/>
</dbReference>
<keyword evidence="3" id="KW-1003">Cell membrane</keyword>
<dbReference type="GO" id="GO:0015421">
    <property type="term" value="F:ABC-type oligopeptide transporter activity"/>
    <property type="evidence" value="ECO:0007669"/>
    <property type="project" value="TreeGrafter"/>
</dbReference>
<dbReference type="PROSITE" id="PS50893">
    <property type="entry name" value="ABC_TRANSPORTER_2"/>
    <property type="match status" value="1"/>
</dbReference>
<evidence type="ECO:0000256" key="1">
    <source>
        <dbReference type="ARBA" id="ARBA00004651"/>
    </source>
</evidence>
<proteinExistence type="predicted"/>
<dbReference type="PROSITE" id="PS00211">
    <property type="entry name" value="ABC_TRANSPORTER_1"/>
    <property type="match status" value="1"/>
</dbReference>
<feature type="transmembrane region" description="Helical" evidence="9">
    <location>
        <begin position="151"/>
        <end position="168"/>
    </location>
</feature>
<evidence type="ECO:0000256" key="8">
    <source>
        <dbReference type="ARBA" id="ARBA00023136"/>
    </source>
</evidence>
<keyword evidence="2" id="KW-0813">Transport</keyword>
<organism evidence="12 13">
    <name type="scientific">Dubosiella newyorkensis</name>
    <dbReference type="NCBI Taxonomy" id="1862672"/>
    <lineage>
        <taxon>Bacteria</taxon>
        <taxon>Bacillati</taxon>
        <taxon>Bacillota</taxon>
        <taxon>Erysipelotrichia</taxon>
        <taxon>Erysipelotrichales</taxon>
        <taxon>Erysipelotrichaceae</taxon>
        <taxon>Dubosiella</taxon>
    </lineage>
</organism>
<feature type="domain" description="ABC transmembrane type-1" evidence="11">
    <location>
        <begin position="26"/>
        <end position="315"/>
    </location>
</feature>
<dbReference type="RefSeq" id="WP_076341201.1">
    <property type="nucleotide sequence ID" value="NZ_CAMNTW010000023.1"/>
</dbReference>
<dbReference type="PANTHER" id="PTHR43394">
    <property type="entry name" value="ATP-DEPENDENT PERMEASE MDL1, MITOCHONDRIAL"/>
    <property type="match status" value="1"/>
</dbReference>
<comment type="subcellular location">
    <subcellularLocation>
        <location evidence="1">Cell membrane</location>
        <topology evidence="1">Multi-pass membrane protein</topology>
    </subcellularLocation>
</comment>
<dbReference type="GO" id="GO:0005886">
    <property type="term" value="C:plasma membrane"/>
    <property type="evidence" value="ECO:0007669"/>
    <property type="project" value="UniProtKB-SubCell"/>
</dbReference>
<keyword evidence="7 9" id="KW-1133">Transmembrane helix</keyword>
<accession>A0A1U7NN43</accession>
<evidence type="ECO:0000256" key="4">
    <source>
        <dbReference type="ARBA" id="ARBA00022692"/>
    </source>
</evidence>
<feature type="transmembrane region" description="Helical" evidence="9">
    <location>
        <begin position="174"/>
        <end position="191"/>
    </location>
</feature>
<dbReference type="GO" id="GO:0005524">
    <property type="term" value="F:ATP binding"/>
    <property type="evidence" value="ECO:0007669"/>
    <property type="project" value="UniProtKB-KW"/>
</dbReference>
<evidence type="ECO:0000256" key="7">
    <source>
        <dbReference type="ARBA" id="ARBA00022989"/>
    </source>
</evidence>
<protein>
    <submittedName>
        <fullName evidence="12">ABC transporter</fullName>
    </submittedName>
</protein>
<dbReference type="InterPro" id="IPR003593">
    <property type="entry name" value="AAA+_ATPase"/>
</dbReference>
<gene>
    <name evidence="12" type="ORF">BO225_05070</name>
</gene>
<name>A0A1U7NN43_9FIRM</name>
<dbReference type="SUPFAM" id="SSF52540">
    <property type="entry name" value="P-loop containing nucleoside triphosphate hydrolases"/>
    <property type="match status" value="1"/>
</dbReference>
<evidence type="ECO:0000313" key="13">
    <source>
        <dbReference type="Proteomes" id="UP000186705"/>
    </source>
</evidence>
<dbReference type="STRING" id="1862672.BO225_05070"/>
<dbReference type="GO" id="GO:0016887">
    <property type="term" value="F:ATP hydrolysis activity"/>
    <property type="evidence" value="ECO:0007669"/>
    <property type="project" value="InterPro"/>
</dbReference>
<dbReference type="CDD" id="cd18547">
    <property type="entry name" value="ABC_6TM_Tm288_like"/>
    <property type="match status" value="1"/>
</dbReference>
<evidence type="ECO:0000259" key="10">
    <source>
        <dbReference type="PROSITE" id="PS50893"/>
    </source>
</evidence>
<dbReference type="InterPro" id="IPR003439">
    <property type="entry name" value="ABC_transporter-like_ATP-bd"/>
</dbReference>
<evidence type="ECO:0000256" key="9">
    <source>
        <dbReference type="SAM" id="Phobius"/>
    </source>
</evidence>
<dbReference type="Gene3D" id="1.20.1560.10">
    <property type="entry name" value="ABC transporter type 1, transmembrane domain"/>
    <property type="match status" value="1"/>
</dbReference>
<dbReference type="InterPro" id="IPR027417">
    <property type="entry name" value="P-loop_NTPase"/>
</dbReference>
<dbReference type="SMART" id="SM00382">
    <property type="entry name" value="AAA"/>
    <property type="match status" value="1"/>
</dbReference>
<keyword evidence="4 9" id="KW-0812">Transmembrane</keyword>
<feature type="transmembrane region" description="Helical" evidence="9">
    <location>
        <begin position="23"/>
        <end position="42"/>
    </location>
</feature>
<sequence length="585" mass="66540">MSKKLRFRECLEHLYPYLKRHQLKLWIGLFLVVLMQVIYAIMPSVEGQITSQLQYDIMYRDSHIQMDKIVHILGILLCIFFVKITSQFVSAFFLTDSIQKTMEDIRQSVQAKINHLPVQYFDQQETGDLLSRITNDVETLSNALQQTLSRVIGAVCTFFFVSFMMFRINLTMTLIVYLALPLIALISFGLIKRSQPLFDAQQQSLSILSSSVNELYSGFDEIMAYNQQEQAKKSFDIANDEMRKTGFRAQFASGLISPSTSLVTYITIGCVAWYGCLQVLSGTILLGELQAFIRYIWNINDPIAQLSQLSSAVQSAFSAMNRLFTFLAMDELEDKEELVLIHEVDTIEFDHVRFGYGEEDLMSDISFQVHRGERVAIVGPTGAGKTTLTNLLLRFYDVKEGSIKINGIDIRQFSYHQLRDLFGLVLQDTWLFEGSIFENLKYGNPKADMSDVVKASKQANVHHYIHTLKGGYESMINESGSNISQGEKQLLTIARALLKDPQILILDEATSSVDTRLEARLQAAMEEVMKKRTSFVIAHRLSTIVNADLILVMEHGKIIETGRHEELLAKKGAYYTLYNAQFSQQ</sequence>
<reference evidence="12 13" key="1">
    <citation type="submission" date="2016-11" db="EMBL/GenBank/DDBJ databases">
        <title>Description of two novel members of the family Erysipelotrichaceae: Ileibacterium lipovorans gen. nov., sp. nov. and Dubosiella newyorkensis, gen. nov., sp. nov.</title>
        <authorList>
            <person name="Cox L.M."/>
            <person name="Sohn J."/>
            <person name="Tyrrell K.L."/>
            <person name="Citron D.M."/>
            <person name="Lawson P.A."/>
            <person name="Patel N.B."/>
            <person name="Iizumi T."/>
            <person name="Perez-Perez G.I."/>
            <person name="Goldstein E.J."/>
            <person name="Blaser M.J."/>
        </authorList>
    </citation>
    <scope>NUCLEOTIDE SEQUENCE [LARGE SCALE GENOMIC DNA]</scope>
    <source>
        <strain evidence="12 13">NYU-BL-A4</strain>
    </source>
</reference>
<evidence type="ECO:0000259" key="11">
    <source>
        <dbReference type="PROSITE" id="PS50929"/>
    </source>
</evidence>
<feature type="transmembrane region" description="Helical" evidence="9">
    <location>
        <begin position="251"/>
        <end position="274"/>
    </location>
</feature>
<evidence type="ECO:0000256" key="6">
    <source>
        <dbReference type="ARBA" id="ARBA00022840"/>
    </source>
</evidence>
<dbReference type="CDD" id="cd03254">
    <property type="entry name" value="ABCC_Glucan_exporter_like"/>
    <property type="match status" value="1"/>
</dbReference>
<dbReference type="Pfam" id="PF00664">
    <property type="entry name" value="ABC_membrane"/>
    <property type="match status" value="1"/>
</dbReference>
<dbReference type="Proteomes" id="UP000186705">
    <property type="component" value="Unassembled WGS sequence"/>
</dbReference>
<evidence type="ECO:0000256" key="5">
    <source>
        <dbReference type="ARBA" id="ARBA00022741"/>
    </source>
</evidence>
<dbReference type="FunFam" id="1.20.1560.10:FF:000011">
    <property type="entry name" value="Multidrug ABC transporter ATP-binding protein"/>
    <property type="match status" value="1"/>
</dbReference>
<evidence type="ECO:0000256" key="3">
    <source>
        <dbReference type="ARBA" id="ARBA00022475"/>
    </source>
</evidence>
<keyword evidence="5" id="KW-0547">Nucleotide-binding</keyword>
<dbReference type="Gene3D" id="3.40.50.300">
    <property type="entry name" value="P-loop containing nucleotide triphosphate hydrolases"/>
    <property type="match status" value="1"/>
</dbReference>
<feature type="domain" description="ABC transporter" evidence="10">
    <location>
        <begin position="347"/>
        <end position="580"/>
    </location>
</feature>
<dbReference type="OrthoDB" id="9770415at2"/>
<dbReference type="InterPro" id="IPR036640">
    <property type="entry name" value="ABC1_TM_sf"/>
</dbReference>
<dbReference type="SUPFAM" id="SSF90123">
    <property type="entry name" value="ABC transporter transmembrane region"/>
    <property type="match status" value="1"/>
</dbReference>
<keyword evidence="13" id="KW-1185">Reference proteome</keyword>
<feature type="transmembrane region" description="Helical" evidence="9">
    <location>
        <begin position="69"/>
        <end position="94"/>
    </location>
</feature>
<dbReference type="GeneID" id="78275319"/>
<dbReference type="PROSITE" id="PS50929">
    <property type="entry name" value="ABC_TM1F"/>
    <property type="match status" value="1"/>
</dbReference>
<dbReference type="InterPro" id="IPR011527">
    <property type="entry name" value="ABC1_TM_dom"/>
</dbReference>
<dbReference type="FunFam" id="3.40.50.300:FF:000287">
    <property type="entry name" value="Multidrug ABC transporter ATP-binding protein"/>
    <property type="match status" value="1"/>
</dbReference>
<dbReference type="InterPro" id="IPR039421">
    <property type="entry name" value="Type_1_exporter"/>
</dbReference>
<dbReference type="InterPro" id="IPR017871">
    <property type="entry name" value="ABC_transporter-like_CS"/>
</dbReference>
<keyword evidence="8 9" id="KW-0472">Membrane</keyword>
<comment type="caution">
    <text evidence="12">The sequence shown here is derived from an EMBL/GenBank/DDBJ whole genome shotgun (WGS) entry which is preliminary data.</text>
</comment>
<dbReference type="Pfam" id="PF00005">
    <property type="entry name" value="ABC_tran"/>
    <property type="match status" value="1"/>
</dbReference>
<dbReference type="EMBL" id="MPKA01000060">
    <property type="protein sequence ID" value="OLU46721.1"/>
    <property type="molecule type" value="Genomic_DNA"/>
</dbReference>
<keyword evidence="6" id="KW-0067">ATP-binding</keyword>
<evidence type="ECO:0000256" key="2">
    <source>
        <dbReference type="ARBA" id="ARBA00022448"/>
    </source>
</evidence>